<dbReference type="AlphaFoldDB" id="A0AAF0IS61"/>
<dbReference type="EMBL" id="CP119936">
    <property type="protein sequence ID" value="WFD03227.1"/>
    <property type="molecule type" value="Genomic_DNA"/>
</dbReference>
<organism evidence="2 3">
    <name type="scientific">Malassezia obtusa</name>
    <dbReference type="NCBI Taxonomy" id="76774"/>
    <lineage>
        <taxon>Eukaryota</taxon>
        <taxon>Fungi</taxon>
        <taxon>Dikarya</taxon>
        <taxon>Basidiomycota</taxon>
        <taxon>Ustilaginomycotina</taxon>
        <taxon>Malasseziomycetes</taxon>
        <taxon>Malasseziales</taxon>
        <taxon>Malasseziaceae</taxon>
        <taxon>Malassezia</taxon>
    </lineage>
</organism>
<reference evidence="2" key="1">
    <citation type="submission" date="2023-03" db="EMBL/GenBank/DDBJ databases">
        <title>Mating type loci evolution in Malassezia.</title>
        <authorList>
            <person name="Coelho M.A."/>
        </authorList>
    </citation>
    <scope>NUCLEOTIDE SEQUENCE</scope>
    <source>
        <strain evidence="2">CBS 7876</strain>
    </source>
</reference>
<gene>
    <name evidence="2" type="ORF">MOBT1_001916</name>
</gene>
<protein>
    <submittedName>
        <fullName evidence="2">Uncharacterized protein</fullName>
    </submittedName>
</protein>
<feature type="region of interest" description="Disordered" evidence="1">
    <location>
        <begin position="63"/>
        <end position="146"/>
    </location>
</feature>
<evidence type="ECO:0000313" key="3">
    <source>
        <dbReference type="Proteomes" id="UP001214603"/>
    </source>
</evidence>
<evidence type="ECO:0000256" key="1">
    <source>
        <dbReference type="SAM" id="MobiDB-lite"/>
    </source>
</evidence>
<evidence type="ECO:0000313" key="2">
    <source>
        <dbReference type="EMBL" id="WFD03227.1"/>
    </source>
</evidence>
<sequence>MSKSATGRAHDYKAHFTRTRLAFDKATARQAEVEAAAQKAMQTQQALQDEVDFLLDAIVELRERAAQPPPPPPGRSARVAAAAYSDDEEDARPVSAAAQGPNLDALVDPAPSAKRVRDTPPAGDVDEAVLASLGDGSISPKRARLE</sequence>
<feature type="compositionally biased region" description="Low complexity" evidence="1">
    <location>
        <begin position="75"/>
        <end position="84"/>
    </location>
</feature>
<name>A0AAF0IS61_9BASI</name>
<accession>A0AAF0IS61</accession>
<keyword evidence="3" id="KW-1185">Reference proteome</keyword>
<dbReference type="Proteomes" id="UP001214603">
    <property type="component" value="Chromosome 3"/>
</dbReference>
<proteinExistence type="predicted"/>